<dbReference type="STRING" id="33114.A0A2G2VQ14"/>
<dbReference type="GO" id="GO:0046983">
    <property type="term" value="F:protein dimerization activity"/>
    <property type="evidence" value="ECO:0007669"/>
    <property type="project" value="InterPro"/>
</dbReference>
<evidence type="ECO:0000313" key="4">
    <source>
        <dbReference type="Proteomes" id="UP000224567"/>
    </source>
</evidence>
<sequence>MILAKCYPNKFDDGKIQDLSYQLDTFIIHMRRRNSKFSNLQGIRDLAKALVEANLVETYSLVYLLVKLALILPVATATVERAFSSMKHIKNEVRNSIGDQYLNYCLVCYTKRDVFANSRKIDPKKKEKVQEALNYYYSIESGVAVFVSFSINLMVTAVFAKGFYGTTRADRQMQGNIFKKDELLSDNILEESLDKESIISGTSFCYDDSESICSHTELDIDVCVEAPEDTSFYSLGVGFILDGEITEKQEDQCDSCQADDETETMDYQADVKAEETFHVKKMKFQLCMRNVQLLKMVMQLQDNERNSDENIVVEMEDTRTNLDCCEQGNENDHGDNDKQLVVDVDLKCKTSEDYTRHQAEDETENIPGAKADPTAEACAEKLNQIKDATRFKDKKTHAKYEPSDELSESYRKLRGIARHSDTKEPEESREFNPRPPNFLPLETEPDAEKVDLKHQMMDDRKNAEDWMLDFALRRVGDKLAPARKRKVALLVEAFETVIPTSKWEPHLRRSAAGFAHPRPIQACN</sequence>
<dbReference type="EMBL" id="MLFT02000011">
    <property type="protein sequence ID" value="PHT35052.1"/>
    <property type="molecule type" value="Genomic_DNA"/>
</dbReference>
<name>A0A2G2VQ14_CAPBA</name>
<dbReference type="GO" id="GO:0005516">
    <property type="term" value="F:calmodulin binding"/>
    <property type="evidence" value="ECO:0007669"/>
    <property type="project" value="InterPro"/>
</dbReference>
<proteinExistence type="predicted"/>
<feature type="domain" description="Calmodulin-binding" evidence="2">
    <location>
        <begin position="382"/>
        <end position="499"/>
    </location>
</feature>
<organism evidence="3 4">
    <name type="scientific">Capsicum baccatum</name>
    <name type="common">Peruvian pepper</name>
    <dbReference type="NCBI Taxonomy" id="33114"/>
    <lineage>
        <taxon>Eukaryota</taxon>
        <taxon>Viridiplantae</taxon>
        <taxon>Streptophyta</taxon>
        <taxon>Embryophyta</taxon>
        <taxon>Tracheophyta</taxon>
        <taxon>Spermatophyta</taxon>
        <taxon>Magnoliopsida</taxon>
        <taxon>eudicotyledons</taxon>
        <taxon>Gunneridae</taxon>
        <taxon>Pentapetalae</taxon>
        <taxon>asterids</taxon>
        <taxon>lamiids</taxon>
        <taxon>Solanales</taxon>
        <taxon>Solanaceae</taxon>
        <taxon>Solanoideae</taxon>
        <taxon>Capsiceae</taxon>
        <taxon>Capsicum</taxon>
    </lineage>
</organism>
<dbReference type="OrthoDB" id="1304871at2759"/>
<dbReference type="SMART" id="SM01054">
    <property type="entry name" value="CaM_binding"/>
    <property type="match status" value="1"/>
</dbReference>
<feature type="compositionally biased region" description="Basic and acidic residues" evidence="1">
    <location>
        <begin position="418"/>
        <end position="432"/>
    </location>
</feature>
<dbReference type="InterPro" id="IPR012417">
    <property type="entry name" value="CaM-bd_dom_pln"/>
</dbReference>
<dbReference type="InterPro" id="IPR008906">
    <property type="entry name" value="HATC_C_dom"/>
</dbReference>
<dbReference type="Pfam" id="PF07839">
    <property type="entry name" value="CaM_binding"/>
    <property type="match status" value="1"/>
</dbReference>
<feature type="region of interest" description="Disordered" evidence="1">
    <location>
        <begin position="417"/>
        <end position="442"/>
    </location>
</feature>
<reference evidence="4" key="2">
    <citation type="journal article" date="2017" name="J. Anim. Genet.">
        <title>Multiple reference genome sequences of hot pepper reveal the massive evolution of plant disease resistance genes by retroduplication.</title>
        <authorList>
            <person name="Kim S."/>
            <person name="Park J."/>
            <person name="Yeom S.-I."/>
            <person name="Kim Y.-M."/>
            <person name="Seo E."/>
            <person name="Kim K.-T."/>
            <person name="Kim M.-S."/>
            <person name="Lee J.M."/>
            <person name="Cheong K."/>
            <person name="Shin H.-S."/>
            <person name="Kim S.-B."/>
            <person name="Han K."/>
            <person name="Lee J."/>
            <person name="Park M."/>
            <person name="Lee H.-A."/>
            <person name="Lee H.-Y."/>
            <person name="Lee Y."/>
            <person name="Oh S."/>
            <person name="Lee J.H."/>
            <person name="Choi E."/>
            <person name="Choi E."/>
            <person name="Lee S.E."/>
            <person name="Jeon J."/>
            <person name="Kim H."/>
            <person name="Choi G."/>
            <person name="Song H."/>
            <person name="Lee J."/>
            <person name="Lee S.-C."/>
            <person name="Kwon J.-K."/>
            <person name="Lee H.-Y."/>
            <person name="Koo N."/>
            <person name="Hong Y."/>
            <person name="Kim R.W."/>
            <person name="Kang W.-H."/>
            <person name="Huh J.H."/>
            <person name="Kang B.-C."/>
            <person name="Yang T.-J."/>
            <person name="Lee Y.-H."/>
            <person name="Bennetzen J.L."/>
            <person name="Choi D."/>
        </authorList>
    </citation>
    <scope>NUCLEOTIDE SEQUENCE [LARGE SCALE GENOMIC DNA]</scope>
    <source>
        <strain evidence="4">cv. PBC81</strain>
    </source>
</reference>
<dbReference type="PANTHER" id="PTHR33923:SF2">
    <property type="entry name" value="CALMODULIN-BINDING PROTEIN-RELATED"/>
    <property type="match status" value="1"/>
</dbReference>
<evidence type="ECO:0000256" key="1">
    <source>
        <dbReference type="SAM" id="MobiDB-lite"/>
    </source>
</evidence>
<reference evidence="3 4" key="1">
    <citation type="journal article" date="2017" name="Genome Biol.">
        <title>New reference genome sequences of hot pepper reveal the massive evolution of plant disease-resistance genes by retroduplication.</title>
        <authorList>
            <person name="Kim S."/>
            <person name="Park J."/>
            <person name="Yeom S.I."/>
            <person name="Kim Y.M."/>
            <person name="Seo E."/>
            <person name="Kim K.T."/>
            <person name="Kim M.S."/>
            <person name="Lee J.M."/>
            <person name="Cheong K."/>
            <person name="Shin H.S."/>
            <person name="Kim S.B."/>
            <person name="Han K."/>
            <person name="Lee J."/>
            <person name="Park M."/>
            <person name="Lee H.A."/>
            <person name="Lee H.Y."/>
            <person name="Lee Y."/>
            <person name="Oh S."/>
            <person name="Lee J.H."/>
            <person name="Choi E."/>
            <person name="Choi E."/>
            <person name="Lee S.E."/>
            <person name="Jeon J."/>
            <person name="Kim H."/>
            <person name="Choi G."/>
            <person name="Song H."/>
            <person name="Lee J."/>
            <person name="Lee S.C."/>
            <person name="Kwon J.K."/>
            <person name="Lee H.Y."/>
            <person name="Koo N."/>
            <person name="Hong Y."/>
            <person name="Kim R.W."/>
            <person name="Kang W.H."/>
            <person name="Huh J.H."/>
            <person name="Kang B.C."/>
            <person name="Yang T.J."/>
            <person name="Lee Y.H."/>
            <person name="Bennetzen J.L."/>
            <person name="Choi D."/>
        </authorList>
    </citation>
    <scope>NUCLEOTIDE SEQUENCE [LARGE SCALE GENOMIC DNA]</scope>
    <source>
        <strain evidence="4">cv. PBC81</strain>
    </source>
</reference>
<evidence type="ECO:0000259" key="2">
    <source>
        <dbReference type="SMART" id="SM01054"/>
    </source>
</evidence>
<comment type="caution">
    <text evidence="3">The sequence shown here is derived from an EMBL/GenBank/DDBJ whole genome shotgun (WGS) entry which is preliminary data.</text>
</comment>
<keyword evidence="4" id="KW-1185">Reference proteome</keyword>
<dbReference type="PANTHER" id="PTHR33923">
    <property type="entry name" value="CALMODULIN-BINDING PROTEIN-RELATED"/>
    <property type="match status" value="1"/>
</dbReference>
<dbReference type="Pfam" id="PF05699">
    <property type="entry name" value="Dimer_Tnp_hAT"/>
    <property type="match status" value="1"/>
</dbReference>
<accession>A0A2G2VQ14</accession>
<dbReference type="Proteomes" id="UP000224567">
    <property type="component" value="Unassembled WGS sequence"/>
</dbReference>
<dbReference type="AlphaFoldDB" id="A0A2G2VQ14"/>
<evidence type="ECO:0000313" key="3">
    <source>
        <dbReference type="EMBL" id="PHT35052.1"/>
    </source>
</evidence>
<dbReference type="InterPro" id="IPR044681">
    <property type="entry name" value="PICBP-like"/>
</dbReference>
<gene>
    <name evidence="3" type="ORF">CQW23_26852</name>
</gene>
<protein>
    <submittedName>
        <fullName evidence="3">Metal transporter Nramp6</fullName>
    </submittedName>
</protein>